<protein>
    <submittedName>
        <fullName evidence="8">Phosphatidate phosphatase</fullName>
    </submittedName>
</protein>
<evidence type="ECO:0000256" key="4">
    <source>
        <dbReference type="ARBA" id="ARBA00022989"/>
    </source>
</evidence>
<proteinExistence type="inferred from homology"/>
<dbReference type="InterPro" id="IPR000326">
    <property type="entry name" value="PAP2/HPO"/>
</dbReference>
<dbReference type="Gene3D" id="1.20.144.10">
    <property type="entry name" value="Phosphatidic acid phosphatase type 2/haloperoxidase"/>
    <property type="match status" value="1"/>
</dbReference>
<dbReference type="PANTHER" id="PTHR10165">
    <property type="entry name" value="LIPID PHOSPHATE PHOSPHATASE"/>
    <property type="match status" value="1"/>
</dbReference>
<dbReference type="AlphaFoldDB" id="A0AAV5QXL5"/>
<accession>A0AAV5QXL5</accession>
<gene>
    <name evidence="8" type="ORF">DAPK24_003450</name>
</gene>
<dbReference type="GO" id="GO:0006644">
    <property type="term" value="P:phospholipid metabolic process"/>
    <property type="evidence" value="ECO:0007669"/>
    <property type="project" value="InterPro"/>
</dbReference>
<keyword evidence="5 6" id="KW-0472">Membrane</keyword>
<dbReference type="GO" id="GO:0016020">
    <property type="term" value="C:membrane"/>
    <property type="evidence" value="ECO:0007669"/>
    <property type="project" value="UniProtKB-SubCell"/>
</dbReference>
<dbReference type="InterPro" id="IPR043216">
    <property type="entry name" value="PAP-like"/>
</dbReference>
<feature type="domain" description="Phosphatidic acid phosphatase type 2/haloperoxidase" evidence="7">
    <location>
        <begin position="112"/>
        <end position="261"/>
    </location>
</feature>
<comment type="similarity">
    <text evidence="2">Belongs to the PA-phosphatase related phosphoesterase family.</text>
</comment>
<dbReference type="GO" id="GO:0008195">
    <property type="term" value="F:phosphatidate phosphatase activity"/>
    <property type="evidence" value="ECO:0007669"/>
    <property type="project" value="TreeGrafter"/>
</dbReference>
<name>A0AAV5QXL5_PICKL</name>
<evidence type="ECO:0000256" key="6">
    <source>
        <dbReference type="SAM" id="Phobius"/>
    </source>
</evidence>
<dbReference type="PANTHER" id="PTHR10165:SF35">
    <property type="entry name" value="RE23632P"/>
    <property type="match status" value="1"/>
</dbReference>
<evidence type="ECO:0000256" key="2">
    <source>
        <dbReference type="ARBA" id="ARBA00008816"/>
    </source>
</evidence>
<organism evidence="8 9">
    <name type="scientific">Pichia kluyveri</name>
    <name type="common">Yeast</name>
    <dbReference type="NCBI Taxonomy" id="36015"/>
    <lineage>
        <taxon>Eukaryota</taxon>
        <taxon>Fungi</taxon>
        <taxon>Dikarya</taxon>
        <taxon>Ascomycota</taxon>
        <taxon>Saccharomycotina</taxon>
        <taxon>Pichiomycetes</taxon>
        <taxon>Pichiales</taxon>
        <taxon>Pichiaceae</taxon>
        <taxon>Pichia</taxon>
    </lineage>
</organism>
<evidence type="ECO:0000256" key="3">
    <source>
        <dbReference type="ARBA" id="ARBA00022692"/>
    </source>
</evidence>
<keyword evidence="9" id="KW-1185">Reference proteome</keyword>
<reference evidence="8 9" key="1">
    <citation type="journal article" date="2023" name="Elife">
        <title>Identification of key yeast species and microbe-microbe interactions impacting larval growth of Drosophila in the wild.</title>
        <authorList>
            <person name="Mure A."/>
            <person name="Sugiura Y."/>
            <person name="Maeda R."/>
            <person name="Honda K."/>
            <person name="Sakurai N."/>
            <person name="Takahashi Y."/>
            <person name="Watada M."/>
            <person name="Katoh T."/>
            <person name="Gotoh A."/>
            <person name="Gotoh Y."/>
            <person name="Taniguchi I."/>
            <person name="Nakamura K."/>
            <person name="Hayashi T."/>
            <person name="Katayama T."/>
            <person name="Uemura T."/>
            <person name="Hattori Y."/>
        </authorList>
    </citation>
    <scope>NUCLEOTIDE SEQUENCE [LARGE SCALE GENOMIC DNA]</scope>
    <source>
        <strain evidence="8 9">PK-24</strain>
    </source>
</reference>
<evidence type="ECO:0000259" key="7">
    <source>
        <dbReference type="SMART" id="SM00014"/>
    </source>
</evidence>
<comment type="caution">
    <text evidence="8">The sequence shown here is derived from an EMBL/GenBank/DDBJ whole genome shotgun (WGS) entry which is preliminary data.</text>
</comment>
<feature type="transmembrane region" description="Helical" evidence="6">
    <location>
        <begin position="108"/>
        <end position="128"/>
    </location>
</feature>
<comment type="subcellular location">
    <subcellularLocation>
        <location evidence="1">Membrane</location>
        <topology evidence="1">Multi-pass membrane protein</topology>
    </subcellularLocation>
</comment>
<evidence type="ECO:0000313" key="9">
    <source>
        <dbReference type="Proteomes" id="UP001378960"/>
    </source>
</evidence>
<evidence type="ECO:0000256" key="5">
    <source>
        <dbReference type="ARBA" id="ARBA00023136"/>
    </source>
</evidence>
<keyword evidence="3 6" id="KW-0812">Transmembrane</keyword>
<feature type="transmembrane region" description="Helical" evidence="6">
    <location>
        <begin position="215"/>
        <end position="237"/>
    </location>
</feature>
<dbReference type="InterPro" id="IPR036938">
    <property type="entry name" value="PAP2/HPO_sf"/>
</dbReference>
<feature type="transmembrane region" description="Helical" evidence="6">
    <location>
        <begin position="243"/>
        <end position="264"/>
    </location>
</feature>
<feature type="transmembrane region" description="Helical" evidence="6">
    <location>
        <begin position="30"/>
        <end position="50"/>
    </location>
</feature>
<keyword evidence="4 6" id="KW-1133">Transmembrane helix</keyword>
<feature type="transmembrane region" description="Helical" evidence="6">
    <location>
        <begin position="77"/>
        <end position="96"/>
    </location>
</feature>
<dbReference type="EMBL" id="BTGB01000001">
    <property type="protein sequence ID" value="GMM43770.1"/>
    <property type="molecule type" value="Genomic_DNA"/>
</dbReference>
<dbReference type="GO" id="GO:0046839">
    <property type="term" value="P:phospholipid dephosphorylation"/>
    <property type="evidence" value="ECO:0007669"/>
    <property type="project" value="TreeGrafter"/>
</dbReference>
<evidence type="ECO:0000256" key="1">
    <source>
        <dbReference type="ARBA" id="ARBA00004141"/>
    </source>
</evidence>
<dbReference type="Pfam" id="PF01569">
    <property type="entry name" value="PAP2"/>
    <property type="match status" value="1"/>
</dbReference>
<evidence type="ECO:0000313" key="8">
    <source>
        <dbReference type="EMBL" id="GMM43770.1"/>
    </source>
</evidence>
<sequence>MEAPELSEPSNQMQLKDLISKFWEKVKENLLLWGINVTLLTSSVYMEVFAQAATRPFSVHDIAISYPFVINEKYDNLNLVIISALLPLIVMTTLILVDQVKGNKVKRFYHTVSLFIFCMSINGFLTTFTKIRLAKLRPDFLARCGPLLKKDEMKTGILYGDEICSAPFGEFILKDGYKSCPSGHSSVSMCGMLFLSIWLYHSYGKKLKNDNNKNLIIKFLCFAPILIAIDVITSRIYDFKHSYNDVICGTIVGILSVVIPVHYYNLKDIEGEEEIILPV</sequence>
<dbReference type="SUPFAM" id="SSF48317">
    <property type="entry name" value="Acid phosphatase/Vanadium-dependent haloperoxidase"/>
    <property type="match status" value="1"/>
</dbReference>
<dbReference type="Proteomes" id="UP001378960">
    <property type="component" value="Unassembled WGS sequence"/>
</dbReference>
<dbReference type="SMART" id="SM00014">
    <property type="entry name" value="acidPPc"/>
    <property type="match status" value="1"/>
</dbReference>